<gene>
    <name evidence="2" type="ORF">Agabi119p4_53</name>
</gene>
<accession>A0A8H7FA87</accession>
<dbReference type="AlphaFoldDB" id="A0A8H7FA87"/>
<dbReference type="InterPro" id="IPR010541">
    <property type="entry name" value="Prp3_C"/>
</dbReference>
<proteinExistence type="predicted"/>
<reference evidence="2 3" key="1">
    <citation type="journal article" name="Sci. Rep.">
        <title>Telomere-to-telomere assembled and centromere annotated genomes of the two main subspecies of the button mushroom Agaricus bisporus reveal especially polymorphic chromosome ends.</title>
        <authorList>
            <person name="Sonnenberg A.S.M."/>
            <person name="Sedaghat-Telgerd N."/>
            <person name="Lavrijssen B."/>
            <person name="Ohm R.A."/>
            <person name="Hendrickx P.M."/>
            <person name="Scholtmeijer K."/>
            <person name="Baars J.J.P."/>
            <person name="van Peer A."/>
        </authorList>
    </citation>
    <scope>NUCLEOTIDE SEQUENCE [LARGE SCALE GENOMIC DNA]</scope>
    <source>
        <strain evidence="2 3">H119_p4</strain>
    </source>
</reference>
<evidence type="ECO:0000259" key="1">
    <source>
        <dbReference type="Pfam" id="PF06544"/>
    </source>
</evidence>
<dbReference type="InterPro" id="IPR017359">
    <property type="entry name" value="Phi-like"/>
</dbReference>
<protein>
    <recommendedName>
        <fullName evidence="1">Small nuclear ribonucleoprotein Prp3 C-terminal domain-containing protein</fullName>
    </recommendedName>
</protein>
<dbReference type="Pfam" id="PF06544">
    <property type="entry name" value="Prp3_C"/>
    <property type="match status" value="1"/>
</dbReference>
<dbReference type="Proteomes" id="UP000629468">
    <property type="component" value="Unassembled WGS sequence"/>
</dbReference>
<evidence type="ECO:0000313" key="3">
    <source>
        <dbReference type="Proteomes" id="UP000629468"/>
    </source>
</evidence>
<feature type="domain" description="Small nuclear ribonucleoprotein Prp3 C-terminal" evidence="1">
    <location>
        <begin position="174"/>
        <end position="235"/>
    </location>
</feature>
<name>A0A8H7FA87_AGABI</name>
<comment type="caution">
    <text evidence="2">The sequence shown here is derived from an EMBL/GenBank/DDBJ whole genome shotgun (WGS) entry which is preliminary data.</text>
</comment>
<organism evidence="2 3">
    <name type="scientific">Agaricus bisporus var. burnettii</name>
    <dbReference type="NCBI Taxonomy" id="192524"/>
    <lineage>
        <taxon>Eukaryota</taxon>
        <taxon>Fungi</taxon>
        <taxon>Dikarya</taxon>
        <taxon>Basidiomycota</taxon>
        <taxon>Agaricomycotina</taxon>
        <taxon>Agaricomycetes</taxon>
        <taxon>Agaricomycetidae</taxon>
        <taxon>Agaricales</taxon>
        <taxon>Agaricineae</taxon>
        <taxon>Agaricaceae</taxon>
        <taxon>Agaricus</taxon>
    </lineage>
</organism>
<dbReference type="EMBL" id="JABXXO010000001">
    <property type="protein sequence ID" value="KAF7783888.1"/>
    <property type="molecule type" value="Genomic_DNA"/>
</dbReference>
<dbReference type="PANTHER" id="PTHR15955">
    <property type="entry name" value="RWD DOMAIN CONTAINING PROTEIN 2"/>
    <property type="match status" value="1"/>
</dbReference>
<sequence length="289" mass="32036">MITLSQQLEELILIRSSLLPGEKLIFLNPSPSCSSNNNPTMTWEGLVDEGIVTNTDVELENMSPANFRIAVDGVDILFEIDFQGYNGDCASINNCISISGQCMSRALQEGWRKIVVERVKGVTEAGGDFPLYQLLSSHLLPLLHEAKSKNDTSNTTSPEEQRIQVIPSTTYHVLFTSHHLISTTKRQNLSGWSSKFGISGFAKIGYPGVIYAEGSKDSIEEFADNIKAMQWLALKKRFIEPLESTACDSDHQLSGWKEFEKVGEVVKEMRRLGRGEYVLEMGIGAGAKE</sequence>
<dbReference type="CDD" id="cd24163">
    <property type="entry name" value="RWDD2_C"/>
    <property type="match status" value="1"/>
</dbReference>
<dbReference type="InterPro" id="IPR059181">
    <property type="entry name" value="RWDD2A-B_C"/>
</dbReference>
<dbReference type="PANTHER" id="PTHR15955:SF8">
    <property type="entry name" value="RWD DOMAIN-CONTAINING PROTEIN 2B-RELATED"/>
    <property type="match status" value="1"/>
</dbReference>
<evidence type="ECO:0000313" key="2">
    <source>
        <dbReference type="EMBL" id="KAF7783888.1"/>
    </source>
</evidence>